<keyword evidence="3" id="KW-1185">Reference proteome</keyword>
<proteinExistence type="predicted"/>
<dbReference type="InterPro" id="IPR043502">
    <property type="entry name" value="DNA/RNA_pol_sf"/>
</dbReference>
<protein>
    <submittedName>
        <fullName evidence="2">Putative mitochondrial protein</fullName>
        <ecNumber evidence="2">3.1.27.-</ecNumber>
    </submittedName>
</protein>
<dbReference type="STRING" id="1088818.A0A2I0AIF2"/>
<dbReference type="EMBL" id="KZ451980">
    <property type="protein sequence ID" value="PKA55327.1"/>
    <property type="molecule type" value="Genomic_DNA"/>
</dbReference>
<dbReference type="AlphaFoldDB" id="A0A2I0AIF2"/>
<dbReference type="Pfam" id="PF00078">
    <property type="entry name" value="RVT_1"/>
    <property type="match status" value="1"/>
</dbReference>
<sequence>MLLHFGFPTIWINWVMACISSPHFQFMFNGLRSPWITKTCGFRQGCPLSPYLFIICSELLSLLIQDALATNALHGIQLSSNGPILFHLLFADDIFIFAPTSHKAAIVIKKVLHSYCEVWGQRINRADQG</sequence>
<dbReference type="GO" id="GO:0016787">
    <property type="term" value="F:hydrolase activity"/>
    <property type="evidence" value="ECO:0007669"/>
    <property type="project" value="UniProtKB-KW"/>
</dbReference>
<accession>A0A2I0AIF2</accession>
<gene>
    <name evidence="2" type="ORF">AXF42_Ash003965</name>
</gene>
<organism evidence="2 3">
    <name type="scientific">Apostasia shenzhenica</name>
    <dbReference type="NCBI Taxonomy" id="1088818"/>
    <lineage>
        <taxon>Eukaryota</taxon>
        <taxon>Viridiplantae</taxon>
        <taxon>Streptophyta</taxon>
        <taxon>Embryophyta</taxon>
        <taxon>Tracheophyta</taxon>
        <taxon>Spermatophyta</taxon>
        <taxon>Magnoliopsida</taxon>
        <taxon>Liliopsida</taxon>
        <taxon>Asparagales</taxon>
        <taxon>Orchidaceae</taxon>
        <taxon>Apostasioideae</taxon>
        <taxon>Apostasia</taxon>
    </lineage>
</organism>
<evidence type="ECO:0000313" key="3">
    <source>
        <dbReference type="Proteomes" id="UP000236161"/>
    </source>
</evidence>
<feature type="domain" description="Reverse transcriptase" evidence="1">
    <location>
        <begin position="4"/>
        <end position="125"/>
    </location>
</feature>
<evidence type="ECO:0000259" key="1">
    <source>
        <dbReference type="Pfam" id="PF00078"/>
    </source>
</evidence>
<evidence type="ECO:0000313" key="2">
    <source>
        <dbReference type="EMBL" id="PKA55327.1"/>
    </source>
</evidence>
<reference evidence="2 3" key="1">
    <citation type="journal article" date="2017" name="Nature">
        <title>The Apostasia genome and the evolution of orchids.</title>
        <authorList>
            <person name="Zhang G.Q."/>
            <person name="Liu K.W."/>
            <person name="Li Z."/>
            <person name="Lohaus R."/>
            <person name="Hsiao Y.Y."/>
            <person name="Niu S.C."/>
            <person name="Wang J.Y."/>
            <person name="Lin Y.C."/>
            <person name="Xu Q."/>
            <person name="Chen L.J."/>
            <person name="Yoshida K."/>
            <person name="Fujiwara S."/>
            <person name="Wang Z.W."/>
            <person name="Zhang Y.Q."/>
            <person name="Mitsuda N."/>
            <person name="Wang M."/>
            <person name="Liu G.H."/>
            <person name="Pecoraro L."/>
            <person name="Huang H.X."/>
            <person name="Xiao X.J."/>
            <person name="Lin M."/>
            <person name="Wu X.Y."/>
            <person name="Wu W.L."/>
            <person name="Chen Y.Y."/>
            <person name="Chang S.B."/>
            <person name="Sakamoto S."/>
            <person name="Ohme-Takagi M."/>
            <person name="Yagi M."/>
            <person name="Zeng S.J."/>
            <person name="Shen C.Y."/>
            <person name="Yeh C.M."/>
            <person name="Luo Y.B."/>
            <person name="Tsai W.C."/>
            <person name="Van de Peer Y."/>
            <person name="Liu Z.J."/>
        </authorList>
    </citation>
    <scope>NUCLEOTIDE SEQUENCE [LARGE SCALE GENOMIC DNA]</scope>
    <source>
        <strain evidence="3">cv. Shenzhen</strain>
        <tissue evidence="2">Stem</tissue>
    </source>
</reference>
<dbReference type="SUPFAM" id="SSF56672">
    <property type="entry name" value="DNA/RNA polymerases"/>
    <property type="match status" value="1"/>
</dbReference>
<dbReference type="Proteomes" id="UP000236161">
    <property type="component" value="Unassembled WGS sequence"/>
</dbReference>
<dbReference type="OrthoDB" id="785906at2759"/>
<dbReference type="InterPro" id="IPR000477">
    <property type="entry name" value="RT_dom"/>
</dbReference>
<name>A0A2I0AIF2_9ASPA</name>
<keyword evidence="2" id="KW-0378">Hydrolase</keyword>
<dbReference type="EC" id="3.1.27.-" evidence="2"/>